<keyword evidence="1" id="KW-0472">Membrane</keyword>
<sequence length="58" mass="6504">MCCALDRNTLQVGARVRDHFVISLYRALFSIGWCLALLVCLSDTGCSENGSRKLWPSR</sequence>
<evidence type="ECO:0000313" key="3">
    <source>
        <dbReference type="Proteomes" id="UP000326268"/>
    </source>
</evidence>
<proteinExistence type="predicted"/>
<reference evidence="2 3" key="1">
    <citation type="submission" date="2019-04" db="EMBL/GenBank/DDBJ databases">
        <title>Friends and foes A comparative genomics studyof 23 Aspergillus species from section Flavi.</title>
        <authorList>
            <consortium name="DOE Joint Genome Institute"/>
            <person name="Kjaerbolling I."/>
            <person name="Vesth T."/>
            <person name="Frisvad J.C."/>
            <person name="Nybo J.L."/>
            <person name="Theobald S."/>
            <person name="Kildgaard S."/>
            <person name="Isbrandt T."/>
            <person name="Kuo A."/>
            <person name="Sato A."/>
            <person name="Lyhne E.K."/>
            <person name="Kogle M.E."/>
            <person name="Wiebenga A."/>
            <person name="Kun R.S."/>
            <person name="Lubbers R.J."/>
            <person name="Makela M.R."/>
            <person name="Barry K."/>
            <person name="Chovatia M."/>
            <person name="Clum A."/>
            <person name="Daum C."/>
            <person name="Haridas S."/>
            <person name="He G."/>
            <person name="LaButti K."/>
            <person name="Lipzen A."/>
            <person name="Mondo S."/>
            <person name="Riley R."/>
            <person name="Salamov A."/>
            <person name="Simmons B.A."/>
            <person name="Magnuson J.K."/>
            <person name="Henrissat B."/>
            <person name="Mortensen U.H."/>
            <person name="Larsen T.O."/>
            <person name="Devries R.P."/>
            <person name="Grigoriev I.V."/>
            <person name="Machida M."/>
            <person name="Baker S.E."/>
            <person name="Andersen M.R."/>
        </authorList>
    </citation>
    <scope>NUCLEOTIDE SEQUENCE [LARGE SCALE GENOMIC DNA]</scope>
    <source>
        <strain evidence="2 3">CBS 763.97</strain>
    </source>
</reference>
<feature type="transmembrane region" description="Helical" evidence="1">
    <location>
        <begin position="20"/>
        <end position="41"/>
    </location>
</feature>
<keyword evidence="1" id="KW-0812">Transmembrane</keyword>
<protein>
    <submittedName>
        <fullName evidence="2">Uncharacterized protein</fullName>
    </submittedName>
</protein>
<dbReference type="GeneID" id="43653702"/>
<keyword evidence="3" id="KW-1185">Reference proteome</keyword>
<accession>A0A5N6ZJV7</accession>
<keyword evidence="1" id="KW-1133">Transmembrane helix</keyword>
<dbReference type="Proteomes" id="UP000326268">
    <property type="component" value="Unassembled WGS sequence"/>
</dbReference>
<dbReference type="EMBL" id="ML737947">
    <property type="protein sequence ID" value="KAE8357911.1"/>
    <property type="molecule type" value="Genomic_DNA"/>
</dbReference>
<evidence type="ECO:0000256" key="1">
    <source>
        <dbReference type="SAM" id="Phobius"/>
    </source>
</evidence>
<evidence type="ECO:0000313" key="2">
    <source>
        <dbReference type="EMBL" id="KAE8357911.1"/>
    </source>
</evidence>
<gene>
    <name evidence="2" type="ORF">BDV27DRAFT_138514</name>
</gene>
<name>A0A5N6ZJV7_9EURO</name>
<dbReference type="RefSeq" id="XP_031920992.1">
    <property type="nucleotide sequence ID" value="XM_032069256.1"/>
</dbReference>
<organism evidence="2 3">
    <name type="scientific">Aspergillus caelatus</name>
    <dbReference type="NCBI Taxonomy" id="61420"/>
    <lineage>
        <taxon>Eukaryota</taxon>
        <taxon>Fungi</taxon>
        <taxon>Dikarya</taxon>
        <taxon>Ascomycota</taxon>
        <taxon>Pezizomycotina</taxon>
        <taxon>Eurotiomycetes</taxon>
        <taxon>Eurotiomycetidae</taxon>
        <taxon>Eurotiales</taxon>
        <taxon>Aspergillaceae</taxon>
        <taxon>Aspergillus</taxon>
        <taxon>Aspergillus subgen. Circumdati</taxon>
    </lineage>
</organism>
<dbReference type="AlphaFoldDB" id="A0A5N6ZJV7"/>